<reference evidence="2 3" key="1">
    <citation type="submission" date="2018-06" db="EMBL/GenBank/DDBJ databases">
        <authorList>
            <consortium name="Pathogen Informatics"/>
            <person name="Doyle S."/>
        </authorList>
    </citation>
    <scope>NUCLEOTIDE SEQUENCE [LARGE SCALE GENOMIC DNA]</scope>
    <source>
        <strain evidence="2 3">NCTC11468</strain>
    </source>
</reference>
<gene>
    <name evidence="2" type="ORF">NCTC11468_01946</name>
</gene>
<keyword evidence="1" id="KW-0472">Membrane</keyword>
<dbReference type="AlphaFoldDB" id="A0A2X5NP45"/>
<proteinExistence type="predicted"/>
<dbReference type="KEGG" id="tpty:NCTC11468_01946"/>
<keyword evidence="1" id="KW-0812">Transmembrane</keyword>
<name>A0A2X5NP45_9GAMM</name>
<evidence type="ECO:0000313" key="3">
    <source>
        <dbReference type="Proteomes" id="UP000248758"/>
    </source>
</evidence>
<dbReference type="Proteomes" id="UP000248758">
    <property type="component" value="Chromosome 1"/>
</dbReference>
<feature type="transmembrane region" description="Helical" evidence="1">
    <location>
        <begin position="20"/>
        <end position="37"/>
    </location>
</feature>
<sequence length="38" mass="4190">MIARYTAPERLPLTRTDKCLMTLLLLSALGTGIMQLLA</sequence>
<dbReference type="EMBL" id="LS483499">
    <property type="protein sequence ID" value="SQK74946.1"/>
    <property type="molecule type" value="Genomic_DNA"/>
</dbReference>
<organism evidence="2 3">
    <name type="scientific">Tatumella ptyseos</name>
    <dbReference type="NCBI Taxonomy" id="82987"/>
    <lineage>
        <taxon>Bacteria</taxon>
        <taxon>Pseudomonadati</taxon>
        <taxon>Pseudomonadota</taxon>
        <taxon>Gammaproteobacteria</taxon>
        <taxon>Enterobacterales</taxon>
        <taxon>Erwiniaceae</taxon>
        <taxon>Tatumella</taxon>
    </lineage>
</organism>
<evidence type="ECO:0000313" key="2">
    <source>
        <dbReference type="EMBL" id="SQK74946.1"/>
    </source>
</evidence>
<protein>
    <submittedName>
        <fullName evidence="2">Uncharacterized protein</fullName>
    </submittedName>
</protein>
<accession>A0A2X5NP45</accession>
<evidence type="ECO:0000256" key="1">
    <source>
        <dbReference type="SAM" id="Phobius"/>
    </source>
</evidence>
<keyword evidence="1" id="KW-1133">Transmembrane helix</keyword>